<dbReference type="PANTHER" id="PTHR30543:SF21">
    <property type="entry name" value="NAD(P)H-DEPENDENT FMN REDUCTASE LOT6"/>
    <property type="match status" value="1"/>
</dbReference>
<name>A0ABW7R7B9_9ACTN</name>
<dbReference type="SUPFAM" id="SSF52218">
    <property type="entry name" value="Flavoproteins"/>
    <property type="match status" value="1"/>
</dbReference>
<sequence length="188" mass="20910">MSEHRYTLAVIVGSTREGRFAPVVTDWFTRHTANHRDIDVDVIDLDTIRPYELRYGSEEYDAFAERVAAADAFVVITPEYNHSFPAPLKHAIDLLRAQWQAKPVGFVSYGGISGGLRAVEQLRLVFAELHAMTVRETVSFALAGNLFDDDGQLHDPAPAHQAADALLHQLGWWALALRDARAARPYGA</sequence>
<gene>
    <name evidence="2" type="ORF">ACH4GP_06020</name>
</gene>
<proteinExistence type="predicted"/>
<keyword evidence="2" id="KW-0560">Oxidoreductase</keyword>
<evidence type="ECO:0000313" key="3">
    <source>
        <dbReference type="Proteomes" id="UP001610990"/>
    </source>
</evidence>
<dbReference type="RefSeq" id="WP_381712993.1">
    <property type="nucleotide sequence ID" value="NZ_JBHVEP010000056.1"/>
</dbReference>
<protein>
    <submittedName>
        <fullName evidence="2">NADPH-dependent FMN reductase</fullName>
        <ecNumber evidence="2">1.-.-.-</ecNumber>
    </submittedName>
</protein>
<dbReference type="InterPro" id="IPR005025">
    <property type="entry name" value="FMN_Rdtase-like_dom"/>
</dbReference>
<feature type="domain" description="NADPH-dependent FMN reductase-like" evidence="1">
    <location>
        <begin position="8"/>
        <end position="141"/>
    </location>
</feature>
<dbReference type="GO" id="GO:0016491">
    <property type="term" value="F:oxidoreductase activity"/>
    <property type="evidence" value="ECO:0007669"/>
    <property type="project" value="UniProtKB-KW"/>
</dbReference>
<dbReference type="EC" id="1.-.-.-" evidence="2"/>
<evidence type="ECO:0000259" key="1">
    <source>
        <dbReference type="Pfam" id="PF03358"/>
    </source>
</evidence>
<organism evidence="2 3">
    <name type="scientific">Streptomyces celluloflavus</name>
    <dbReference type="NCBI Taxonomy" id="58344"/>
    <lineage>
        <taxon>Bacteria</taxon>
        <taxon>Bacillati</taxon>
        <taxon>Actinomycetota</taxon>
        <taxon>Actinomycetes</taxon>
        <taxon>Kitasatosporales</taxon>
        <taxon>Streptomycetaceae</taxon>
        <taxon>Streptomyces</taxon>
    </lineage>
</organism>
<dbReference type="Gene3D" id="3.40.50.360">
    <property type="match status" value="1"/>
</dbReference>
<accession>A0ABW7R7B9</accession>
<dbReference type="InterPro" id="IPR029039">
    <property type="entry name" value="Flavoprotein-like_sf"/>
</dbReference>
<dbReference type="EMBL" id="JBIRGH010000003">
    <property type="protein sequence ID" value="MFH8583941.1"/>
    <property type="molecule type" value="Genomic_DNA"/>
</dbReference>
<keyword evidence="3" id="KW-1185">Reference proteome</keyword>
<reference evidence="2 3" key="1">
    <citation type="submission" date="2024-10" db="EMBL/GenBank/DDBJ databases">
        <title>The Natural Products Discovery Center: Release of the First 8490 Sequenced Strains for Exploring Actinobacteria Biosynthetic Diversity.</title>
        <authorList>
            <person name="Kalkreuter E."/>
            <person name="Kautsar S.A."/>
            <person name="Yang D."/>
            <person name="Bader C.D."/>
            <person name="Teijaro C.N."/>
            <person name="Fluegel L."/>
            <person name="Davis C.M."/>
            <person name="Simpson J.R."/>
            <person name="Lauterbach L."/>
            <person name="Steele A.D."/>
            <person name="Gui C."/>
            <person name="Meng S."/>
            <person name="Li G."/>
            <person name="Viehrig K."/>
            <person name="Ye F."/>
            <person name="Su P."/>
            <person name="Kiefer A.F."/>
            <person name="Nichols A."/>
            <person name="Cepeda A.J."/>
            <person name="Yan W."/>
            <person name="Fan B."/>
            <person name="Jiang Y."/>
            <person name="Adhikari A."/>
            <person name="Zheng C.-J."/>
            <person name="Schuster L."/>
            <person name="Cowan T.M."/>
            <person name="Smanski M.J."/>
            <person name="Chevrette M.G."/>
            <person name="De Carvalho L.P.S."/>
            <person name="Shen B."/>
        </authorList>
    </citation>
    <scope>NUCLEOTIDE SEQUENCE [LARGE SCALE GENOMIC DNA]</scope>
    <source>
        <strain evidence="2 3">NPDC018013</strain>
    </source>
</reference>
<comment type="caution">
    <text evidence="2">The sequence shown here is derived from an EMBL/GenBank/DDBJ whole genome shotgun (WGS) entry which is preliminary data.</text>
</comment>
<dbReference type="Proteomes" id="UP001610990">
    <property type="component" value="Unassembled WGS sequence"/>
</dbReference>
<dbReference type="Pfam" id="PF03358">
    <property type="entry name" value="FMN_red"/>
    <property type="match status" value="1"/>
</dbReference>
<evidence type="ECO:0000313" key="2">
    <source>
        <dbReference type="EMBL" id="MFH8583941.1"/>
    </source>
</evidence>
<dbReference type="PANTHER" id="PTHR30543">
    <property type="entry name" value="CHROMATE REDUCTASE"/>
    <property type="match status" value="1"/>
</dbReference>
<dbReference type="InterPro" id="IPR050712">
    <property type="entry name" value="NAD(P)H-dep_reductase"/>
</dbReference>